<sequence length="65" mass="7773">MKLLLEELKNLFDEREQLNLDPFEVRDIELAIVACEINKREVLDLLYGQTYCEALFNLLEWGKDR</sequence>
<gene>
    <name evidence="1" type="ORF">ACFFH4_17790</name>
</gene>
<name>A0ABV6NJ71_9BACI</name>
<protein>
    <submittedName>
        <fullName evidence="1">Uncharacterized protein</fullName>
    </submittedName>
</protein>
<dbReference type="EMBL" id="JBHLTR010000044">
    <property type="protein sequence ID" value="MFC0560819.1"/>
    <property type="molecule type" value="Genomic_DNA"/>
</dbReference>
<dbReference type="Proteomes" id="UP001589833">
    <property type="component" value="Unassembled WGS sequence"/>
</dbReference>
<accession>A0ABV6NJ71</accession>
<evidence type="ECO:0000313" key="1">
    <source>
        <dbReference type="EMBL" id="MFC0560819.1"/>
    </source>
</evidence>
<comment type="caution">
    <text evidence="1">The sequence shown here is derived from an EMBL/GenBank/DDBJ whole genome shotgun (WGS) entry which is preliminary data.</text>
</comment>
<proteinExistence type="predicted"/>
<reference evidence="1 2" key="1">
    <citation type="submission" date="2024-09" db="EMBL/GenBank/DDBJ databases">
        <authorList>
            <person name="Sun Q."/>
            <person name="Mori K."/>
        </authorList>
    </citation>
    <scope>NUCLEOTIDE SEQUENCE [LARGE SCALE GENOMIC DNA]</scope>
    <source>
        <strain evidence="1 2">NCAIM B.02301</strain>
    </source>
</reference>
<organism evidence="1 2">
    <name type="scientific">Halalkalibacter alkalisediminis</name>
    <dbReference type="NCBI Taxonomy" id="935616"/>
    <lineage>
        <taxon>Bacteria</taxon>
        <taxon>Bacillati</taxon>
        <taxon>Bacillota</taxon>
        <taxon>Bacilli</taxon>
        <taxon>Bacillales</taxon>
        <taxon>Bacillaceae</taxon>
        <taxon>Halalkalibacter</taxon>
    </lineage>
</organism>
<dbReference type="RefSeq" id="WP_390186952.1">
    <property type="nucleotide sequence ID" value="NZ_JBHLTR010000044.1"/>
</dbReference>
<keyword evidence="2" id="KW-1185">Reference proteome</keyword>
<evidence type="ECO:0000313" key="2">
    <source>
        <dbReference type="Proteomes" id="UP001589833"/>
    </source>
</evidence>